<keyword evidence="2" id="KW-1185">Reference proteome</keyword>
<name>A0A5B7F1T9_PORTR</name>
<dbReference type="EMBL" id="VSRR010004251">
    <property type="protein sequence ID" value="MPC39073.1"/>
    <property type="molecule type" value="Genomic_DNA"/>
</dbReference>
<protein>
    <submittedName>
        <fullName evidence="1">Uncharacterized protein</fullName>
    </submittedName>
</protein>
<dbReference type="Proteomes" id="UP000324222">
    <property type="component" value="Unassembled WGS sequence"/>
</dbReference>
<sequence>MEKEDVKTLV</sequence>
<gene>
    <name evidence="1" type="ORF">E2C01_032593</name>
</gene>
<organism evidence="1 2">
    <name type="scientific">Portunus trituberculatus</name>
    <name type="common">Swimming crab</name>
    <name type="synonym">Neptunus trituberculatus</name>
    <dbReference type="NCBI Taxonomy" id="210409"/>
    <lineage>
        <taxon>Eukaryota</taxon>
        <taxon>Metazoa</taxon>
        <taxon>Ecdysozoa</taxon>
        <taxon>Arthropoda</taxon>
        <taxon>Crustacea</taxon>
        <taxon>Multicrustacea</taxon>
        <taxon>Malacostraca</taxon>
        <taxon>Eumalacostraca</taxon>
        <taxon>Eucarida</taxon>
        <taxon>Decapoda</taxon>
        <taxon>Pleocyemata</taxon>
        <taxon>Brachyura</taxon>
        <taxon>Eubrachyura</taxon>
        <taxon>Portunoidea</taxon>
        <taxon>Portunidae</taxon>
        <taxon>Portuninae</taxon>
        <taxon>Portunus</taxon>
    </lineage>
</organism>
<accession>A0A5B7F1T9</accession>
<proteinExistence type="predicted"/>
<evidence type="ECO:0000313" key="2">
    <source>
        <dbReference type="Proteomes" id="UP000324222"/>
    </source>
</evidence>
<reference evidence="1 2" key="1">
    <citation type="submission" date="2019-05" db="EMBL/GenBank/DDBJ databases">
        <title>Another draft genome of Portunus trituberculatus and its Hox gene families provides insights of decapod evolution.</title>
        <authorList>
            <person name="Jeong J.-H."/>
            <person name="Song I."/>
            <person name="Kim S."/>
            <person name="Choi T."/>
            <person name="Kim D."/>
            <person name="Ryu S."/>
            <person name="Kim W."/>
        </authorList>
    </citation>
    <scope>NUCLEOTIDE SEQUENCE [LARGE SCALE GENOMIC DNA]</scope>
    <source>
        <tissue evidence="1">Muscle</tissue>
    </source>
</reference>
<evidence type="ECO:0000313" key="1">
    <source>
        <dbReference type="EMBL" id="MPC39073.1"/>
    </source>
</evidence>
<comment type="caution">
    <text evidence="1">The sequence shown here is derived from an EMBL/GenBank/DDBJ whole genome shotgun (WGS) entry which is preliminary data.</text>
</comment>